<dbReference type="AlphaFoldDB" id="A0A183I2Z9"/>
<dbReference type="Proteomes" id="UP000267606">
    <property type="component" value="Unassembled WGS sequence"/>
</dbReference>
<organism evidence="4">
    <name type="scientific">Onchocerca flexuosa</name>
    <dbReference type="NCBI Taxonomy" id="387005"/>
    <lineage>
        <taxon>Eukaryota</taxon>
        <taxon>Metazoa</taxon>
        <taxon>Ecdysozoa</taxon>
        <taxon>Nematoda</taxon>
        <taxon>Chromadorea</taxon>
        <taxon>Rhabditida</taxon>
        <taxon>Spirurina</taxon>
        <taxon>Spiruromorpha</taxon>
        <taxon>Filarioidea</taxon>
        <taxon>Onchocercidae</taxon>
        <taxon>Onchocerca</taxon>
    </lineage>
</organism>
<name>A0A183I2Z9_9BILA</name>
<sequence length="82" mass="9390">MNKKQKALKNFRQRNSQNVILLKVKNGTHTLSSAFVISFVHVFVSFHPKCPFALCLIFFFMIDDLSLIKNAIFLASLIVSIF</sequence>
<accession>A0A183I2Z9</accession>
<dbReference type="EMBL" id="UZAJ01040605">
    <property type="protein sequence ID" value="VDP15531.1"/>
    <property type="molecule type" value="Genomic_DNA"/>
</dbReference>
<proteinExistence type="predicted"/>
<keyword evidence="1" id="KW-1133">Transmembrane helix</keyword>
<reference evidence="2 3" key="2">
    <citation type="submission" date="2018-11" db="EMBL/GenBank/DDBJ databases">
        <authorList>
            <consortium name="Pathogen Informatics"/>
        </authorList>
    </citation>
    <scope>NUCLEOTIDE SEQUENCE [LARGE SCALE GENOMIC DNA]</scope>
</reference>
<evidence type="ECO:0000256" key="1">
    <source>
        <dbReference type="SAM" id="Phobius"/>
    </source>
</evidence>
<protein>
    <submittedName>
        <fullName evidence="4">Ovule protein</fullName>
    </submittedName>
</protein>
<evidence type="ECO:0000313" key="4">
    <source>
        <dbReference type="WBParaSite" id="OFLC_0001411901-mRNA-1"/>
    </source>
</evidence>
<reference evidence="4" key="1">
    <citation type="submission" date="2016-06" db="UniProtKB">
        <authorList>
            <consortium name="WormBaseParasite"/>
        </authorList>
    </citation>
    <scope>IDENTIFICATION</scope>
</reference>
<dbReference type="WBParaSite" id="OFLC_0001411901-mRNA-1">
    <property type="protein sequence ID" value="OFLC_0001411901-mRNA-1"/>
    <property type="gene ID" value="OFLC_0001411901"/>
</dbReference>
<keyword evidence="3" id="KW-1185">Reference proteome</keyword>
<keyword evidence="1" id="KW-0812">Transmembrane</keyword>
<evidence type="ECO:0000313" key="2">
    <source>
        <dbReference type="EMBL" id="VDP15531.1"/>
    </source>
</evidence>
<keyword evidence="1" id="KW-0472">Membrane</keyword>
<evidence type="ECO:0000313" key="3">
    <source>
        <dbReference type="Proteomes" id="UP000267606"/>
    </source>
</evidence>
<feature type="transmembrane region" description="Helical" evidence="1">
    <location>
        <begin position="56"/>
        <end position="79"/>
    </location>
</feature>
<feature type="transmembrane region" description="Helical" evidence="1">
    <location>
        <begin position="20"/>
        <end position="44"/>
    </location>
</feature>
<gene>
    <name evidence="2" type="ORF">OFLC_LOCUS14111</name>
</gene>